<dbReference type="InterPro" id="IPR012349">
    <property type="entry name" value="Split_barrel_FMN-bd"/>
</dbReference>
<feature type="compositionally biased region" description="Polar residues" evidence="9">
    <location>
        <begin position="989"/>
        <end position="1010"/>
    </location>
</feature>
<evidence type="ECO:0000256" key="9">
    <source>
        <dbReference type="SAM" id="MobiDB-lite"/>
    </source>
</evidence>
<sequence length="1430" mass="159983">MHLTSTRTRSRSPSCPAELPRQQSCQPVSSLALTVVAIDLSYNSESPRTSAMKVYNSIPDNLLAWARQQPLFFVASAPLTGKHVNCSPKGLPGATFTVFDTNHCAYIDATGSGSETIAHCYENGRVTIMFCSFDTLPRIMRWFCKGTVIEKDDPRFEPTIERMGKKRDAGQRAVIMLEVWKVITSCGTGVPLVGRPQSLEEEMENDDGASDAKPIPSNALEVFKDRESMPNWCRVMEQKGRMDPWIRDYNAESLDGVPAMKWARKQQGQWLLLSDAKFAFSRGMEETSGLVIGLVVGVLMMLILRISEGHCSALKSGQLDLQVMKAAEAPIAHDEAAFEPPPCVKNRFFPAKWGGSHEQIARRKSESAPAIDSHAERGRCRDTGNLQGSSTWAGLERRELPSKTTYRNGTLDQQDLSDGQGDGKLFNQRSGNSNNKPLRSRPSVDLCTQDISVRDRESLASRQVDSSTFCMRCLVHSPWLEPDDACCCVLISHTAVRFLISRPCYRRPTPKPPRRSTWNISLTVLFGHWTPLQSVALIIPQHSKARLRNLAASGRGRQQDHAALYVTDEDIRVKFRKAPHLDRVNSKPVKTRPYLRPCCEAPIDVPPRTKRQIWGVRSIEWQKTRSVARVRAVTRALTAGARCLSCNKVVLQSFISALVPSSTQRPSQPQTQSHSRIRRTFATTPLRHSDQADPLNKEFPFGDAPGSLAEDHNASQTLPTPSGPPAPWYLQVPEQTDLQQAPENPFAERQRIPQLPKDPPPLLESLLNHISIDIGLDYLSIVDLRRMDPPPALGSNLLMIFGTARSERHLNVSADRLCRWLRTTYKLRPVADGLLGRNELKLKLRRKNRRSKMLGAAGAVDPGNYDDGIHTGWICVNVGAVDGPSAAKDPSSSGEGFIGFGEGDDRPRIVIQMMTEEKRVEIDLESLWQGAVDRAIRKETAQHEAPSKEARGTNAIADSSDVAPEQAGQVFTSAKGPSAIANRPYLPRPNTSRKQARQIHTSTRHSSLVHQSDENELEPHMMQQTPSLTSHGDNSGGFPLPTPAERDETLLHRLDINARALRTNLEYLYKLDNQAAVQELGSGQDDRSSTSFLRSFYSNLPVFLEAQHWRLLVKLHRHALEIGHRGYTKPGLLTLMRKMHASLTIIPQDTIMDILTAILHTQFIVYPRDGNAPNKPSTAEQALRQSLALSFEIVEKMDAYGYNVCSDEVFLALHRAISYPKFVSEEGLIASDRRPEVPALENPEPKGVPTSSIPIAEYLSFPHIAQDRYHYHLRQVMKLLNPGPLSNRVYNELLETYAAQRHWDSFWSIWRDIPRNLANHTPEMYVTLYRGVALAGSQFFAQKTLRETVPQMHQEEPPVDLKGEVAIAVGECLQVARFDQREPFYISLNKRLELALNDHLLEQWPKDSGQDIENEDGAYGADNEATNKPN</sequence>
<keyword evidence="11" id="KW-1185">Reference proteome</keyword>
<dbReference type="OrthoDB" id="107372at2759"/>
<evidence type="ECO:0000313" key="11">
    <source>
        <dbReference type="Proteomes" id="UP000327013"/>
    </source>
</evidence>
<feature type="region of interest" description="Disordered" evidence="9">
    <location>
        <begin position="359"/>
        <end position="443"/>
    </location>
</feature>
<evidence type="ECO:0000256" key="5">
    <source>
        <dbReference type="ARBA" id="ARBA00022792"/>
    </source>
</evidence>
<dbReference type="Gene3D" id="3.30.460.10">
    <property type="entry name" value="Beta Polymerase, domain 2"/>
    <property type="match status" value="1"/>
</dbReference>
<evidence type="ECO:0000256" key="6">
    <source>
        <dbReference type="ARBA" id="ARBA00022946"/>
    </source>
</evidence>
<name>A0A5N6L322_9ROSI</name>
<evidence type="ECO:0000256" key="3">
    <source>
        <dbReference type="ARBA" id="ARBA00010787"/>
    </source>
</evidence>
<evidence type="ECO:0000256" key="2">
    <source>
        <dbReference type="ARBA" id="ARBA00004443"/>
    </source>
</evidence>
<organism evidence="10 11">
    <name type="scientific">Carpinus fangiana</name>
    <dbReference type="NCBI Taxonomy" id="176857"/>
    <lineage>
        <taxon>Eukaryota</taxon>
        <taxon>Viridiplantae</taxon>
        <taxon>Streptophyta</taxon>
        <taxon>Embryophyta</taxon>
        <taxon>Tracheophyta</taxon>
        <taxon>Spermatophyta</taxon>
        <taxon>Magnoliopsida</taxon>
        <taxon>eudicotyledons</taxon>
        <taxon>Gunneridae</taxon>
        <taxon>Pentapetalae</taxon>
        <taxon>rosids</taxon>
        <taxon>fabids</taxon>
        <taxon>Fagales</taxon>
        <taxon>Betulaceae</taxon>
        <taxon>Carpinus</taxon>
    </lineage>
</organism>
<feature type="compositionally biased region" description="Low complexity" evidence="9">
    <location>
        <begin position="411"/>
        <end position="425"/>
    </location>
</feature>
<dbReference type="FunFam" id="3.30.460.10:FF:000044">
    <property type="entry name" value="ATPase synthesis protein 25, mitochondrial"/>
    <property type="match status" value="1"/>
</dbReference>
<keyword evidence="7" id="KW-0496">Mitochondrion</keyword>
<proteinExistence type="inferred from homology"/>
<evidence type="ECO:0000256" key="7">
    <source>
        <dbReference type="ARBA" id="ARBA00023128"/>
    </source>
</evidence>
<evidence type="ECO:0000313" key="10">
    <source>
        <dbReference type="EMBL" id="KAB8627226.1"/>
    </source>
</evidence>
<evidence type="ECO:0000256" key="1">
    <source>
        <dbReference type="ARBA" id="ARBA00003470"/>
    </source>
</evidence>
<accession>A0A5N6L322</accession>
<keyword evidence="8" id="KW-0472">Membrane</keyword>
<dbReference type="Proteomes" id="UP000327013">
    <property type="component" value="Unassembled WGS sequence"/>
</dbReference>
<dbReference type="GO" id="GO:0005743">
    <property type="term" value="C:mitochondrial inner membrane"/>
    <property type="evidence" value="ECO:0007669"/>
    <property type="project" value="UniProtKB-SubCell"/>
</dbReference>
<feature type="region of interest" description="Disordered" evidence="9">
    <location>
        <begin position="684"/>
        <end position="730"/>
    </location>
</feature>
<comment type="function">
    <text evidence="1">Probable mitochondrial mRNA stabilization factor.</text>
</comment>
<keyword evidence="5" id="KW-0999">Mitochondrion inner membrane</keyword>
<evidence type="ECO:0000256" key="4">
    <source>
        <dbReference type="ARBA" id="ARBA00017078"/>
    </source>
</evidence>
<reference evidence="10 11" key="1">
    <citation type="submission" date="2019-06" db="EMBL/GenBank/DDBJ databases">
        <title>A chromosomal-level reference genome of Carpinus fangiana (Coryloideae, Betulaceae).</title>
        <authorList>
            <person name="Yang X."/>
            <person name="Wang Z."/>
            <person name="Zhang L."/>
            <person name="Hao G."/>
            <person name="Liu J."/>
            <person name="Yang Y."/>
        </authorList>
    </citation>
    <scope>NUCLEOTIDE SEQUENCE [LARGE SCALE GENOMIC DNA]</scope>
    <source>
        <strain evidence="10">Cfa_2016G</strain>
        <tissue evidence="10">Leaf</tissue>
    </source>
</reference>
<comment type="caution">
    <text evidence="10">The sequence shown here is derived from an EMBL/GenBank/DDBJ whole genome shotgun (WGS) entry which is preliminary data.</text>
</comment>
<feature type="region of interest" description="Disordered" evidence="9">
    <location>
        <begin position="978"/>
        <end position="1015"/>
    </location>
</feature>
<protein>
    <recommendedName>
        <fullName evidence="4">ATPase synthesis protein 25, mitochondrial</fullName>
    </recommendedName>
</protein>
<dbReference type="GO" id="GO:0048255">
    <property type="term" value="P:mRNA stabilization"/>
    <property type="evidence" value="ECO:0007669"/>
    <property type="project" value="TreeGrafter"/>
</dbReference>
<evidence type="ECO:0000256" key="8">
    <source>
        <dbReference type="ARBA" id="ARBA00023136"/>
    </source>
</evidence>
<feature type="region of interest" description="Disordered" evidence="9">
    <location>
        <begin position="1"/>
        <end position="21"/>
    </location>
</feature>
<dbReference type="PANTHER" id="PTHR28087:SF1">
    <property type="entry name" value="ATPASE SYNTHESIS PROTEIN 25, MITOCHONDRIAL"/>
    <property type="match status" value="1"/>
</dbReference>
<gene>
    <name evidence="10" type="ORF">FH972_026059</name>
</gene>
<dbReference type="SUPFAM" id="SSF50475">
    <property type="entry name" value="FMN-binding split barrel"/>
    <property type="match status" value="1"/>
</dbReference>
<comment type="subcellular location">
    <subcellularLocation>
        <location evidence="2">Mitochondrion inner membrane</location>
        <topology evidence="2">Peripheral membrane protein</topology>
        <orientation evidence="2">Matrix side</orientation>
    </subcellularLocation>
</comment>
<comment type="similarity">
    <text evidence="3">Belongs to the ATP25 family.</text>
</comment>
<dbReference type="InterPro" id="IPR043519">
    <property type="entry name" value="NT_sf"/>
</dbReference>
<dbReference type="EMBL" id="VIBQ01000076">
    <property type="protein sequence ID" value="KAB8627226.1"/>
    <property type="molecule type" value="Genomic_DNA"/>
</dbReference>
<feature type="compositionally biased region" description="Polar residues" evidence="9">
    <location>
        <begin position="427"/>
        <end position="437"/>
    </location>
</feature>
<feature type="compositionally biased region" description="Basic and acidic residues" evidence="9">
    <location>
        <begin position="373"/>
        <end position="382"/>
    </location>
</feature>
<dbReference type="Gene3D" id="2.30.110.10">
    <property type="entry name" value="Electron Transport, Fmn-binding Protein, Chain A"/>
    <property type="match status" value="1"/>
</dbReference>
<dbReference type="GO" id="GO:0140053">
    <property type="term" value="P:mitochondrial gene expression"/>
    <property type="evidence" value="ECO:0007669"/>
    <property type="project" value="InterPro"/>
</dbReference>
<dbReference type="PANTHER" id="PTHR28087">
    <property type="entry name" value="ATPASE SYNTHESIS PROTEIN 25, MITOCHONDRIAL"/>
    <property type="match status" value="1"/>
</dbReference>
<feature type="region of interest" description="Disordered" evidence="9">
    <location>
        <begin position="1406"/>
        <end position="1430"/>
    </location>
</feature>
<keyword evidence="6" id="KW-0809">Transit peptide</keyword>
<dbReference type="InterPro" id="IPR040152">
    <property type="entry name" value="Atp25"/>
</dbReference>